<sequence length="62" mass="6580">MSTRIGIFVTASLTGSATYTLKILDVDGGFFSALLRIMVTIRLTTDACMDSHSLSPPTSPSI</sequence>
<evidence type="ECO:0000313" key="1">
    <source>
        <dbReference type="EMBL" id="ATU84182.1"/>
    </source>
</evidence>
<dbReference type="Proteomes" id="UP000267516">
    <property type="component" value="Segment"/>
</dbReference>
<organism evidence="1">
    <name type="scientific">White spot syndrome virus</name>
    <dbReference type="NCBI Taxonomy" id="342409"/>
    <lineage>
        <taxon>Viruses</taxon>
        <taxon>Viruses incertae sedis</taxon>
        <taxon>Naldaviricetes</taxon>
        <taxon>Nimaviridae</taxon>
        <taxon>Whispovirus</taxon>
    </lineage>
</organism>
<dbReference type="EMBL" id="MF768985">
    <property type="protein sequence ID" value="ATU84182.1"/>
    <property type="molecule type" value="Genomic_DNA"/>
</dbReference>
<accession>A0A2D3I755</accession>
<proteinExistence type="predicted"/>
<name>A0A2D3I755_9VIRU</name>
<reference evidence="1" key="1">
    <citation type="journal article" date="2018" name="Aquaculture">
        <title>Complete genome sequence of a white spot syndrome virus associated with a disease incursion in Australia.</title>
        <authorList>
            <person name="Oakey J."/>
            <person name="Smith C.S."/>
        </authorList>
    </citation>
    <scope>NUCLEOTIDE SEQUENCE [LARGE SCALE GENOMIC DNA]</scope>
    <source>
        <strain evidence="1">WSSV-AU</strain>
    </source>
</reference>
<protein>
    <submittedName>
        <fullName evidence="1">ORF1301</fullName>
    </submittedName>
</protein>